<comment type="caution">
    <text evidence="1">The sequence shown here is derived from an EMBL/GenBank/DDBJ whole genome shotgun (WGS) entry which is preliminary data.</text>
</comment>
<gene>
    <name evidence="1" type="ORF">HMPREF6485_0141</name>
</gene>
<dbReference type="EMBL" id="AEPD01000006">
    <property type="protein sequence ID" value="EFU31756.1"/>
    <property type="molecule type" value="Genomic_DNA"/>
</dbReference>
<proteinExistence type="predicted"/>
<reference evidence="1 2" key="1">
    <citation type="submission" date="2010-10" db="EMBL/GenBank/DDBJ databases">
        <authorList>
            <person name="Muzny D."/>
            <person name="Qin X."/>
            <person name="Deng J."/>
            <person name="Jiang H."/>
            <person name="Liu Y."/>
            <person name="Qu J."/>
            <person name="Song X.-Z."/>
            <person name="Zhang L."/>
            <person name="Thornton R."/>
            <person name="Coyle M."/>
            <person name="Francisco L."/>
            <person name="Jackson L."/>
            <person name="Javaid M."/>
            <person name="Korchina V."/>
            <person name="Kovar C."/>
            <person name="Mata R."/>
            <person name="Mathew T."/>
            <person name="Ngo R."/>
            <person name="Nguyen L."/>
            <person name="Nguyen N."/>
            <person name="Okwuonu G."/>
            <person name="Ongeri F."/>
            <person name="Pham C."/>
            <person name="Simmons D."/>
            <person name="Wilczek-Boney K."/>
            <person name="Hale W."/>
            <person name="Jakkamsetti A."/>
            <person name="Pham P."/>
            <person name="Ruth R."/>
            <person name="San Lucas F."/>
            <person name="Warren J."/>
            <person name="Zhang J."/>
            <person name="Zhao Z."/>
            <person name="Zhou C."/>
            <person name="Zhu D."/>
            <person name="Lee S."/>
            <person name="Bess C."/>
            <person name="Blankenburg K."/>
            <person name="Forbes L."/>
            <person name="Fu Q."/>
            <person name="Gubbala S."/>
            <person name="Hirani K."/>
            <person name="Jayaseelan J.C."/>
            <person name="Lara F."/>
            <person name="Munidasa M."/>
            <person name="Palculict T."/>
            <person name="Patil S."/>
            <person name="Pu L.-L."/>
            <person name="Saada N."/>
            <person name="Tang L."/>
            <person name="Weissenberger G."/>
            <person name="Zhu Y."/>
            <person name="Hemphill L."/>
            <person name="Shang Y."/>
            <person name="Youmans B."/>
            <person name="Ayvaz T."/>
            <person name="Ross M."/>
            <person name="Santibanez J."/>
            <person name="Aqrawi P."/>
            <person name="Gross S."/>
            <person name="Joshi V."/>
            <person name="Fowler G."/>
            <person name="Nazareth L."/>
            <person name="Reid J."/>
            <person name="Worley K."/>
            <person name="Petrosino J."/>
            <person name="Highlander S."/>
            <person name="Gibbs R."/>
        </authorList>
    </citation>
    <scope>NUCLEOTIDE SEQUENCE [LARGE SCALE GENOMIC DNA]</scope>
    <source>
        <strain evidence="1 2">ATCC 33574</strain>
    </source>
</reference>
<name>E6K3I8_9BACT</name>
<dbReference type="Proteomes" id="UP000003112">
    <property type="component" value="Unassembled WGS sequence"/>
</dbReference>
<accession>E6K3I8</accession>
<dbReference type="AlphaFoldDB" id="E6K3I8"/>
<keyword evidence="2" id="KW-1185">Reference proteome</keyword>
<protein>
    <submittedName>
        <fullName evidence="1">Uncharacterized protein</fullName>
    </submittedName>
</protein>
<evidence type="ECO:0000313" key="2">
    <source>
        <dbReference type="Proteomes" id="UP000003112"/>
    </source>
</evidence>
<sequence length="47" mass="5564">MLILMRIDLVYMLFGKAKGLYAGRYEKPCATQTKRQRQQTPKIFAER</sequence>
<dbReference type="HOGENOM" id="CLU_3171545_0_0_10"/>
<evidence type="ECO:0000313" key="1">
    <source>
        <dbReference type="EMBL" id="EFU31756.1"/>
    </source>
</evidence>
<organism evidence="1 2">
    <name type="scientific">Segatella buccae ATCC 33574</name>
    <dbReference type="NCBI Taxonomy" id="873513"/>
    <lineage>
        <taxon>Bacteria</taxon>
        <taxon>Pseudomonadati</taxon>
        <taxon>Bacteroidota</taxon>
        <taxon>Bacteroidia</taxon>
        <taxon>Bacteroidales</taxon>
        <taxon>Prevotellaceae</taxon>
        <taxon>Segatella</taxon>
    </lineage>
</organism>